<proteinExistence type="predicted"/>
<comment type="caution">
    <text evidence="1">The sequence shown here is derived from an EMBL/GenBank/DDBJ whole genome shotgun (WGS) entry which is preliminary data.</text>
</comment>
<reference evidence="1 2" key="1">
    <citation type="submission" date="2019-02" db="EMBL/GenBank/DDBJ databases">
        <title>Deep-cultivation of Planctomycetes and their phenomic and genomic characterization uncovers novel biology.</title>
        <authorList>
            <person name="Wiegand S."/>
            <person name="Jogler M."/>
            <person name="Boedeker C."/>
            <person name="Pinto D."/>
            <person name="Vollmers J."/>
            <person name="Rivas-Marin E."/>
            <person name="Kohn T."/>
            <person name="Peeters S.H."/>
            <person name="Heuer A."/>
            <person name="Rast P."/>
            <person name="Oberbeckmann S."/>
            <person name="Bunk B."/>
            <person name="Jeske O."/>
            <person name="Meyerdierks A."/>
            <person name="Storesund J.E."/>
            <person name="Kallscheuer N."/>
            <person name="Luecker S."/>
            <person name="Lage O.M."/>
            <person name="Pohl T."/>
            <person name="Merkel B.J."/>
            <person name="Hornburger P."/>
            <person name="Mueller R.-W."/>
            <person name="Bruemmer F."/>
            <person name="Labrenz M."/>
            <person name="Spormann A.M."/>
            <person name="Op Den Camp H."/>
            <person name="Overmann J."/>
            <person name="Amann R."/>
            <person name="Jetten M.S.M."/>
            <person name="Mascher T."/>
            <person name="Medema M.H."/>
            <person name="Devos D.P."/>
            <person name="Kaster A.-K."/>
            <person name="Ovreas L."/>
            <person name="Rohde M."/>
            <person name="Galperin M.Y."/>
            <person name="Jogler C."/>
        </authorList>
    </citation>
    <scope>NUCLEOTIDE SEQUENCE [LARGE SCALE GENOMIC DNA]</scope>
    <source>
        <strain evidence="1 2">Enr8</strain>
    </source>
</reference>
<dbReference type="AlphaFoldDB" id="A0A5C5V4K6"/>
<name>A0A5C5V4K6_9BACT</name>
<organism evidence="1 2">
    <name type="scientific">Blastopirellula retiformator</name>
    <dbReference type="NCBI Taxonomy" id="2527970"/>
    <lineage>
        <taxon>Bacteria</taxon>
        <taxon>Pseudomonadati</taxon>
        <taxon>Planctomycetota</taxon>
        <taxon>Planctomycetia</taxon>
        <taxon>Pirellulales</taxon>
        <taxon>Pirellulaceae</taxon>
        <taxon>Blastopirellula</taxon>
    </lineage>
</organism>
<sequence>MPTLMIVLRREIPDVLPYVHGEALTEREHEMTQIAETLGVTALSAFFGQGADETDFFLDDEEELGEEFDLPAEVWFAPADGLTTIAALLEHLAAKPDCVADSHKISLELREWQSLLQTAQRHRVKWHVGVDF</sequence>
<dbReference type="OrthoDB" id="279836at2"/>
<protein>
    <submittedName>
        <fullName evidence="1">Uncharacterized protein</fullName>
    </submittedName>
</protein>
<dbReference type="EMBL" id="SJPF01000003">
    <property type="protein sequence ID" value="TWT32909.1"/>
    <property type="molecule type" value="Genomic_DNA"/>
</dbReference>
<evidence type="ECO:0000313" key="2">
    <source>
        <dbReference type="Proteomes" id="UP000318878"/>
    </source>
</evidence>
<gene>
    <name evidence="1" type="ORF">Enr8_27250</name>
</gene>
<dbReference type="RefSeq" id="WP_146432288.1">
    <property type="nucleotide sequence ID" value="NZ_SJPF01000003.1"/>
</dbReference>
<accession>A0A5C5V4K6</accession>
<keyword evidence="2" id="KW-1185">Reference proteome</keyword>
<dbReference type="Proteomes" id="UP000318878">
    <property type="component" value="Unassembled WGS sequence"/>
</dbReference>
<evidence type="ECO:0000313" key="1">
    <source>
        <dbReference type="EMBL" id="TWT32909.1"/>
    </source>
</evidence>